<evidence type="ECO:0000256" key="1">
    <source>
        <dbReference type="ARBA" id="ARBA00038048"/>
    </source>
</evidence>
<reference evidence="5" key="4">
    <citation type="submission" date="2025-08" db="UniProtKB">
        <authorList>
            <consortium name="Ensembl"/>
        </authorList>
    </citation>
    <scope>IDENTIFICATION</scope>
</reference>
<dbReference type="CTD" id="436632"/>
<name>A0A4W3JU65_CALMI</name>
<dbReference type="AlphaFoldDB" id="A0A4W3JU65"/>
<dbReference type="GO" id="GO:0005739">
    <property type="term" value="C:mitochondrion"/>
    <property type="evidence" value="ECO:0007669"/>
    <property type="project" value="TreeGrafter"/>
</dbReference>
<dbReference type="GeneID" id="103181743"/>
<dbReference type="Gene3D" id="3.40.50.720">
    <property type="entry name" value="NAD(P)-binding Rossmann-like Domain"/>
    <property type="match status" value="1"/>
</dbReference>
<evidence type="ECO:0000313" key="6">
    <source>
        <dbReference type="Proteomes" id="UP000314986"/>
    </source>
</evidence>
<evidence type="ECO:0000313" key="5">
    <source>
        <dbReference type="Ensembl" id="ENSCMIP00000046327.1"/>
    </source>
</evidence>
<proteinExistence type="inferred from homology"/>
<reference evidence="5" key="5">
    <citation type="submission" date="2025-09" db="UniProtKB">
        <authorList>
            <consortium name="Ensembl"/>
        </authorList>
    </citation>
    <scope>IDENTIFICATION</scope>
</reference>
<gene>
    <name evidence="5" type="primary">sccpdha.1</name>
</gene>
<dbReference type="STRING" id="7868.ENSCMIP00000046327"/>
<dbReference type="PANTHER" id="PTHR12286:SF5">
    <property type="entry name" value="SACCHAROPINE DEHYDROGENASE-LIKE OXIDOREDUCTASE"/>
    <property type="match status" value="1"/>
</dbReference>
<dbReference type="PANTHER" id="PTHR12286">
    <property type="entry name" value="SACCHAROPINE DEHYDROGENASE-LIKE OXIDOREDUCTASE"/>
    <property type="match status" value="1"/>
</dbReference>
<feature type="transmembrane region" description="Helical" evidence="3">
    <location>
        <begin position="273"/>
        <end position="298"/>
    </location>
</feature>
<reference evidence="6" key="2">
    <citation type="journal article" date="2007" name="PLoS Biol.">
        <title>Survey sequencing and comparative analysis of the elephant shark (Callorhinchus milii) genome.</title>
        <authorList>
            <person name="Venkatesh B."/>
            <person name="Kirkness E.F."/>
            <person name="Loh Y.H."/>
            <person name="Halpern A.L."/>
            <person name="Lee A.P."/>
            <person name="Johnson J."/>
            <person name="Dandona N."/>
            <person name="Viswanathan L.D."/>
            <person name="Tay A."/>
            <person name="Venter J.C."/>
            <person name="Strausberg R.L."/>
            <person name="Brenner S."/>
        </authorList>
    </citation>
    <scope>NUCLEOTIDE SEQUENCE [LARGE SCALE GENOMIC DNA]</scope>
</reference>
<dbReference type="FunFam" id="3.40.50.720:FF:000178">
    <property type="entry name" value="Saccharopine dehydrogenase-like oxidoreductase"/>
    <property type="match status" value="1"/>
</dbReference>
<keyword evidence="6" id="KW-1185">Reference proteome</keyword>
<dbReference type="InterPro" id="IPR051276">
    <property type="entry name" value="Saccharopine_DH-like_oxidrdct"/>
</dbReference>
<dbReference type="RefSeq" id="XP_007896598.1">
    <property type="nucleotide sequence ID" value="XM_007898407.2"/>
</dbReference>
<evidence type="ECO:0000259" key="4">
    <source>
        <dbReference type="Pfam" id="PF03435"/>
    </source>
</evidence>
<protein>
    <recommendedName>
        <fullName evidence="2">Saccharopine dehydrogenase-like oxidoreductase</fullName>
    </recommendedName>
</protein>
<dbReference type="InterPro" id="IPR005097">
    <property type="entry name" value="Sacchrp_dh_NADP-bd"/>
</dbReference>
<reference evidence="6" key="3">
    <citation type="journal article" date="2014" name="Nature">
        <title>Elephant shark genome provides unique insights into gnathostome evolution.</title>
        <authorList>
            <consortium name="International Elephant Shark Genome Sequencing Consortium"/>
            <person name="Venkatesh B."/>
            <person name="Lee A.P."/>
            <person name="Ravi V."/>
            <person name="Maurya A.K."/>
            <person name="Lian M.M."/>
            <person name="Swann J.B."/>
            <person name="Ohta Y."/>
            <person name="Flajnik M.F."/>
            <person name="Sutoh Y."/>
            <person name="Kasahara M."/>
            <person name="Hoon S."/>
            <person name="Gangu V."/>
            <person name="Roy S.W."/>
            <person name="Irimia M."/>
            <person name="Korzh V."/>
            <person name="Kondrychyn I."/>
            <person name="Lim Z.W."/>
            <person name="Tay B.H."/>
            <person name="Tohari S."/>
            <person name="Kong K.W."/>
            <person name="Ho S."/>
            <person name="Lorente-Galdos B."/>
            <person name="Quilez J."/>
            <person name="Marques-Bonet T."/>
            <person name="Raney B.J."/>
            <person name="Ingham P.W."/>
            <person name="Tay A."/>
            <person name="Hillier L.W."/>
            <person name="Minx P."/>
            <person name="Boehm T."/>
            <person name="Wilson R.K."/>
            <person name="Brenner S."/>
            <person name="Warren W.C."/>
        </authorList>
    </citation>
    <scope>NUCLEOTIDE SEQUENCE [LARGE SCALE GENOMIC DNA]</scope>
</reference>
<keyword evidence="3" id="KW-0472">Membrane</keyword>
<accession>A0A4W3JU65</accession>
<dbReference type="InterPro" id="IPR036291">
    <property type="entry name" value="NAD(P)-bd_dom_sf"/>
</dbReference>
<dbReference type="SUPFAM" id="SSF51735">
    <property type="entry name" value="NAD(P)-binding Rossmann-fold domains"/>
    <property type="match status" value="1"/>
</dbReference>
<dbReference type="InParanoid" id="A0A4W3JU65"/>
<feature type="domain" description="Saccharopine dehydrogenase NADP binding" evidence="4">
    <location>
        <begin position="10"/>
        <end position="148"/>
    </location>
</feature>
<sequence>MAARRPFDLVVFGASGFTGQFVVEEVVRVASEAAQLRPLTWAVAGRSRGRLQEVLERLSSRLGNTDLKSDVSIIICDVNDPSSLAAMCQQGTVILSCVGPYRLFGEPVVKACVENGAHYVDICGEPQFLEAMQQKYNDQAAEQGVYVVGSCGFDSIPADMGVLYTRNQLKGTLSSIESFLLFQSGPEGGCGHATTWQSAVYGFSDRDSLRKLRRQFGHKPLPFVGTKIRSRGSVFYSNEVNQYAVPFIGSDPAVVKRTQRYLYENFDEQPVQYGSYVAVGGISSVVALMMVGFFFWCFTKFSFGRKLLIKYPEFFSFGMFSKEGPTIKQMEGTTFSMRFYGVGYGPDQDPLQSKPNVKIFTEVKGPEPGYVTTPKAMVQAAVTMLWETKSLPGRGGVFSPGAAFSKTSLIERLNKHSIEFSVISHSEA</sequence>
<dbReference type="GeneTree" id="ENSGT00390000004799"/>
<reference evidence="6" key="1">
    <citation type="journal article" date="2006" name="Science">
        <title>Ancient noncoding elements conserved in the human genome.</title>
        <authorList>
            <person name="Venkatesh B."/>
            <person name="Kirkness E.F."/>
            <person name="Loh Y.H."/>
            <person name="Halpern A.L."/>
            <person name="Lee A.P."/>
            <person name="Johnson J."/>
            <person name="Dandona N."/>
            <person name="Viswanathan L.D."/>
            <person name="Tay A."/>
            <person name="Venter J.C."/>
            <person name="Strausberg R.L."/>
            <person name="Brenner S."/>
        </authorList>
    </citation>
    <scope>NUCLEOTIDE SEQUENCE [LARGE SCALE GENOMIC DNA]</scope>
</reference>
<dbReference type="OrthoDB" id="10268090at2759"/>
<dbReference type="GO" id="GO:0009247">
    <property type="term" value="P:glycolipid biosynthetic process"/>
    <property type="evidence" value="ECO:0007669"/>
    <property type="project" value="TreeGrafter"/>
</dbReference>
<dbReference type="Ensembl" id="ENSCMIT00000046987.1">
    <property type="protein sequence ID" value="ENSCMIP00000046327.1"/>
    <property type="gene ID" value="ENSCMIG00000019049.1"/>
</dbReference>
<evidence type="ECO:0000256" key="3">
    <source>
        <dbReference type="SAM" id="Phobius"/>
    </source>
</evidence>
<keyword evidence="3" id="KW-0812">Transmembrane</keyword>
<dbReference type="Pfam" id="PF03435">
    <property type="entry name" value="Sacchrp_dh_NADP"/>
    <property type="match status" value="1"/>
</dbReference>
<dbReference type="GO" id="GO:0005811">
    <property type="term" value="C:lipid droplet"/>
    <property type="evidence" value="ECO:0007669"/>
    <property type="project" value="TreeGrafter"/>
</dbReference>
<dbReference type="GO" id="GO:0005886">
    <property type="term" value="C:plasma membrane"/>
    <property type="evidence" value="ECO:0007669"/>
    <property type="project" value="TreeGrafter"/>
</dbReference>
<evidence type="ECO:0000256" key="2">
    <source>
        <dbReference type="ARBA" id="ARBA00039852"/>
    </source>
</evidence>
<organism evidence="5 6">
    <name type="scientific">Callorhinchus milii</name>
    <name type="common">Ghost shark</name>
    <dbReference type="NCBI Taxonomy" id="7868"/>
    <lineage>
        <taxon>Eukaryota</taxon>
        <taxon>Metazoa</taxon>
        <taxon>Chordata</taxon>
        <taxon>Craniata</taxon>
        <taxon>Vertebrata</taxon>
        <taxon>Chondrichthyes</taxon>
        <taxon>Holocephali</taxon>
        <taxon>Chimaeriformes</taxon>
        <taxon>Callorhinchidae</taxon>
        <taxon>Callorhinchus</taxon>
    </lineage>
</organism>
<comment type="similarity">
    <text evidence="1">Belongs to the saccharopine dehydrogenase family.</text>
</comment>
<dbReference type="Proteomes" id="UP000314986">
    <property type="component" value="Unassembled WGS sequence"/>
</dbReference>
<dbReference type="KEGG" id="cmk:103181743"/>
<keyword evidence="3" id="KW-1133">Transmembrane helix</keyword>
<dbReference type="OMA" id="MQLRYHD"/>